<evidence type="ECO:0000256" key="11">
    <source>
        <dbReference type="ARBA" id="ARBA00022679"/>
    </source>
</evidence>
<dbReference type="EMBL" id="FOHU01000008">
    <property type="protein sequence ID" value="SET32656.1"/>
    <property type="molecule type" value="Genomic_DNA"/>
</dbReference>
<evidence type="ECO:0000256" key="2">
    <source>
        <dbReference type="ARBA" id="ARBA00000711"/>
    </source>
</evidence>
<comment type="catalytic activity">
    <reaction evidence="1">
        <text>adenosylcob(III)inamide + ATP = adenosylcob(III)inamide phosphate + ADP + H(+)</text>
        <dbReference type="Rhea" id="RHEA:15769"/>
        <dbReference type="ChEBI" id="CHEBI:2480"/>
        <dbReference type="ChEBI" id="CHEBI:15378"/>
        <dbReference type="ChEBI" id="CHEBI:30616"/>
        <dbReference type="ChEBI" id="CHEBI:58502"/>
        <dbReference type="ChEBI" id="CHEBI:456216"/>
        <dbReference type="EC" id="2.7.1.156"/>
    </reaction>
</comment>
<feature type="binding site" evidence="19">
    <location>
        <begin position="53"/>
        <end position="56"/>
    </location>
    <ligand>
        <name>GTP</name>
        <dbReference type="ChEBI" id="CHEBI:37565"/>
    </ligand>
</feature>
<dbReference type="NCBIfam" id="NF004469">
    <property type="entry name" value="PRK05800.1"/>
    <property type="match status" value="1"/>
</dbReference>
<evidence type="ECO:0000256" key="6">
    <source>
        <dbReference type="ARBA" id="ARBA00005159"/>
    </source>
</evidence>
<dbReference type="Proteomes" id="UP000199568">
    <property type="component" value="Unassembled WGS sequence"/>
</dbReference>
<keyword evidence="14" id="KW-0067">ATP-binding</keyword>
<dbReference type="UniPathway" id="UPA00148">
    <property type="reaction ID" value="UER00236"/>
</dbReference>
<evidence type="ECO:0000256" key="1">
    <source>
        <dbReference type="ARBA" id="ARBA00000312"/>
    </source>
</evidence>
<evidence type="ECO:0000256" key="19">
    <source>
        <dbReference type="PIRSR" id="PIRSR006135-2"/>
    </source>
</evidence>
<dbReference type="STRING" id="426128.SAMN05660297_02024"/>
<feature type="binding site" evidence="19">
    <location>
        <begin position="36"/>
        <end position="38"/>
    </location>
    <ligand>
        <name>GTP</name>
        <dbReference type="ChEBI" id="CHEBI:37565"/>
    </ligand>
</feature>
<proteinExistence type="inferred from homology"/>
<keyword evidence="21" id="KW-1185">Reference proteome</keyword>
<accession>A0A1I0DJM1</accession>
<keyword evidence="20" id="KW-0548">Nucleotidyltransferase</keyword>
<comment type="catalytic activity">
    <reaction evidence="2">
        <text>adenosylcob(III)inamide phosphate + GTP + H(+) = adenosylcob(III)inamide-GDP + diphosphate</text>
        <dbReference type="Rhea" id="RHEA:22712"/>
        <dbReference type="ChEBI" id="CHEBI:15378"/>
        <dbReference type="ChEBI" id="CHEBI:33019"/>
        <dbReference type="ChEBI" id="CHEBI:37565"/>
        <dbReference type="ChEBI" id="CHEBI:58502"/>
        <dbReference type="ChEBI" id="CHEBI:60487"/>
        <dbReference type="EC" id="2.7.7.62"/>
    </reaction>
</comment>
<evidence type="ECO:0000256" key="13">
    <source>
        <dbReference type="ARBA" id="ARBA00022777"/>
    </source>
</evidence>
<feature type="active site" description="GMP-histidine intermediate" evidence="18">
    <location>
        <position position="52"/>
    </location>
</feature>
<dbReference type="EC" id="2.7.7.62" evidence="9"/>
<comment type="function">
    <text evidence="4">Catalyzes ATP-dependent phosphorylation of adenosylcobinamide and addition of GMP to adenosylcobinamide phosphate.</text>
</comment>
<dbReference type="CDD" id="cd00544">
    <property type="entry name" value="CobU"/>
    <property type="match status" value="1"/>
</dbReference>
<feature type="binding site" evidence="19">
    <location>
        <position position="64"/>
    </location>
    <ligand>
        <name>GTP</name>
        <dbReference type="ChEBI" id="CHEBI:37565"/>
    </ligand>
</feature>
<dbReference type="EC" id="2.7.1.156" evidence="8"/>
<comment type="catalytic activity">
    <reaction evidence="3">
        <text>adenosylcob(III)inamide + GTP = adenosylcob(III)inamide phosphate + GDP + H(+)</text>
        <dbReference type="Rhea" id="RHEA:15765"/>
        <dbReference type="ChEBI" id="CHEBI:2480"/>
        <dbReference type="ChEBI" id="CHEBI:15378"/>
        <dbReference type="ChEBI" id="CHEBI:37565"/>
        <dbReference type="ChEBI" id="CHEBI:58189"/>
        <dbReference type="ChEBI" id="CHEBI:58502"/>
        <dbReference type="EC" id="2.7.1.156"/>
    </reaction>
</comment>
<evidence type="ECO:0000256" key="18">
    <source>
        <dbReference type="PIRSR" id="PIRSR006135-1"/>
    </source>
</evidence>
<evidence type="ECO:0000256" key="5">
    <source>
        <dbReference type="ARBA" id="ARBA00004692"/>
    </source>
</evidence>
<feature type="binding site" evidence="19">
    <location>
        <begin position="11"/>
        <end position="18"/>
    </location>
    <ligand>
        <name>GTP</name>
        <dbReference type="ChEBI" id="CHEBI:37565"/>
    </ligand>
</feature>
<comment type="pathway">
    <text evidence="5">Cofactor biosynthesis; adenosylcobalamin biosynthesis; adenosylcobalamin from cob(II)yrinate a,c-diamide: step 6/7.</text>
</comment>
<dbReference type="SUPFAM" id="SSF52540">
    <property type="entry name" value="P-loop containing nucleoside triphosphate hydrolases"/>
    <property type="match status" value="1"/>
</dbReference>
<comment type="similarity">
    <text evidence="7">Belongs to the CobU/CobP family.</text>
</comment>
<evidence type="ECO:0000256" key="10">
    <source>
        <dbReference type="ARBA" id="ARBA00022573"/>
    </source>
</evidence>
<evidence type="ECO:0000256" key="3">
    <source>
        <dbReference type="ARBA" id="ARBA00001522"/>
    </source>
</evidence>
<dbReference type="InterPro" id="IPR027417">
    <property type="entry name" value="P-loop_NTPase"/>
</dbReference>
<feature type="binding site" evidence="19">
    <location>
        <position position="86"/>
    </location>
    <ligand>
        <name>GTP</name>
        <dbReference type="ChEBI" id="CHEBI:37565"/>
    </ligand>
</feature>
<keyword evidence="13 20" id="KW-0418">Kinase</keyword>
<dbReference type="RefSeq" id="WP_090443186.1">
    <property type="nucleotide sequence ID" value="NZ_FOHU01000008.1"/>
</dbReference>
<dbReference type="GO" id="GO:0005525">
    <property type="term" value="F:GTP binding"/>
    <property type="evidence" value="ECO:0007669"/>
    <property type="project" value="UniProtKB-KW"/>
</dbReference>
<dbReference type="AlphaFoldDB" id="A0A1I0DJM1"/>
<dbReference type="GO" id="GO:0043752">
    <property type="term" value="F:adenosylcobinamide kinase activity"/>
    <property type="evidence" value="ECO:0007669"/>
    <property type="project" value="UniProtKB-EC"/>
</dbReference>
<evidence type="ECO:0000313" key="20">
    <source>
        <dbReference type="EMBL" id="SET32656.1"/>
    </source>
</evidence>
<evidence type="ECO:0000256" key="17">
    <source>
        <dbReference type="ARBA" id="ARBA00030571"/>
    </source>
</evidence>
<keyword evidence="11 20" id="KW-0808">Transferase</keyword>
<reference evidence="20 21" key="1">
    <citation type="submission" date="2016-10" db="EMBL/GenBank/DDBJ databases">
        <authorList>
            <person name="de Groot N.N."/>
        </authorList>
    </citation>
    <scope>NUCLEOTIDE SEQUENCE [LARGE SCALE GENOMIC DNA]</scope>
    <source>
        <strain evidence="20 21">DSM 18979</strain>
    </source>
</reference>
<evidence type="ECO:0000256" key="14">
    <source>
        <dbReference type="ARBA" id="ARBA00022840"/>
    </source>
</evidence>
<dbReference type="InterPro" id="IPR003203">
    <property type="entry name" value="CobU/CobP"/>
</dbReference>
<evidence type="ECO:0000256" key="4">
    <source>
        <dbReference type="ARBA" id="ARBA00003889"/>
    </source>
</evidence>
<organism evidence="20 21">
    <name type="scientific">Natronincola peptidivorans</name>
    <dbReference type="NCBI Taxonomy" id="426128"/>
    <lineage>
        <taxon>Bacteria</taxon>
        <taxon>Bacillati</taxon>
        <taxon>Bacillota</taxon>
        <taxon>Clostridia</taxon>
        <taxon>Peptostreptococcales</taxon>
        <taxon>Natronincolaceae</taxon>
        <taxon>Natronincola</taxon>
    </lineage>
</organism>
<keyword evidence="12 19" id="KW-0547">Nucleotide-binding</keyword>
<dbReference type="GO" id="GO:0009236">
    <property type="term" value="P:cobalamin biosynthetic process"/>
    <property type="evidence" value="ECO:0007669"/>
    <property type="project" value="UniProtKB-UniPathway"/>
</dbReference>
<dbReference type="GO" id="GO:0005524">
    <property type="term" value="F:ATP binding"/>
    <property type="evidence" value="ECO:0007669"/>
    <property type="project" value="UniProtKB-KW"/>
</dbReference>
<evidence type="ECO:0000256" key="12">
    <source>
        <dbReference type="ARBA" id="ARBA00022741"/>
    </source>
</evidence>
<keyword evidence="15 19" id="KW-0342">GTP-binding</keyword>
<dbReference type="Gene3D" id="3.40.50.300">
    <property type="entry name" value="P-loop containing nucleotide triphosphate hydrolases"/>
    <property type="match status" value="1"/>
</dbReference>
<dbReference type="PIRSF" id="PIRSF006135">
    <property type="entry name" value="CobU"/>
    <property type="match status" value="1"/>
</dbReference>
<dbReference type="PANTHER" id="PTHR34848:SF1">
    <property type="entry name" value="BIFUNCTIONAL ADENOSYLCOBALAMIN BIOSYNTHESIS PROTEIN COBU"/>
    <property type="match status" value="1"/>
</dbReference>
<evidence type="ECO:0000256" key="15">
    <source>
        <dbReference type="ARBA" id="ARBA00023134"/>
    </source>
</evidence>
<evidence type="ECO:0000256" key="16">
    <source>
        <dbReference type="ARBA" id="ARBA00029570"/>
    </source>
</evidence>
<evidence type="ECO:0000313" key="21">
    <source>
        <dbReference type="Proteomes" id="UP000199568"/>
    </source>
</evidence>
<dbReference type="GO" id="GO:0008820">
    <property type="term" value="F:cobinamide phosphate guanylyltransferase activity"/>
    <property type="evidence" value="ECO:0007669"/>
    <property type="project" value="UniProtKB-EC"/>
</dbReference>
<evidence type="ECO:0000256" key="8">
    <source>
        <dbReference type="ARBA" id="ARBA00012016"/>
    </source>
</evidence>
<dbReference type="PANTHER" id="PTHR34848">
    <property type="match status" value="1"/>
</dbReference>
<comment type="pathway">
    <text evidence="6">Cofactor biosynthesis; adenosylcobalamin biosynthesis; adenosylcobalamin from cob(II)yrinate a,c-diamide: step 5/7.</text>
</comment>
<protein>
    <recommendedName>
        <fullName evidence="16">Adenosylcobinamide kinase</fullName>
        <ecNumber evidence="8">2.7.1.156</ecNumber>
        <ecNumber evidence="9">2.7.7.62</ecNumber>
    </recommendedName>
    <alternativeName>
        <fullName evidence="17">Adenosylcobinamide-phosphate guanylyltransferase</fullName>
    </alternativeName>
</protein>
<keyword evidence="10" id="KW-0169">Cobalamin biosynthesis</keyword>
<evidence type="ECO:0000256" key="9">
    <source>
        <dbReference type="ARBA" id="ARBA00012523"/>
    </source>
</evidence>
<dbReference type="OrthoDB" id="9799422at2"/>
<name>A0A1I0DJM1_9FIRM</name>
<dbReference type="Pfam" id="PF02283">
    <property type="entry name" value="CobU"/>
    <property type="match status" value="1"/>
</dbReference>
<evidence type="ECO:0000256" key="7">
    <source>
        <dbReference type="ARBA" id="ARBA00007490"/>
    </source>
</evidence>
<gene>
    <name evidence="20" type="ORF">SAMN05660297_02024</name>
</gene>
<sequence>MRDFDITLVTGGARSGKSSFGESLLKDIKGNVLYVATAEAFDDEMKDRIEKHRKGRADNWITLEGYKNIPQVILSSKEKISAVFLDCITIMITNLMLEESIDWDHASQIQIDSLERKITEVMIDLIAGLKALEIPSVLITNEVGLGIVPENKMTRIFRDIAGRINQYIAKEANCVYFVVCGIPNKIK</sequence>